<evidence type="ECO:0000256" key="3">
    <source>
        <dbReference type="ARBA" id="ARBA00023125"/>
    </source>
</evidence>
<dbReference type="PANTHER" id="PTHR30126">
    <property type="entry name" value="HTH-TYPE TRANSCRIPTIONAL REGULATOR"/>
    <property type="match status" value="1"/>
</dbReference>
<dbReference type="Proteomes" id="UP001548832">
    <property type="component" value="Unassembled WGS sequence"/>
</dbReference>
<dbReference type="CDD" id="cd05466">
    <property type="entry name" value="PBP2_LTTR_substrate"/>
    <property type="match status" value="1"/>
</dbReference>
<proteinExistence type="inferred from homology"/>
<accession>A0ABV2DR83</accession>
<keyword evidence="2" id="KW-0805">Transcription regulation</keyword>
<evidence type="ECO:0000256" key="2">
    <source>
        <dbReference type="ARBA" id="ARBA00023015"/>
    </source>
</evidence>
<evidence type="ECO:0000313" key="6">
    <source>
        <dbReference type="EMBL" id="MET2832569.1"/>
    </source>
</evidence>
<dbReference type="InterPro" id="IPR000847">
    <property type="entry name" value="LysR_HTH_N"/>
</dbReference>
<dbReference type="SUPFAM" id="SSF53850">
    <property type="entry name" value="Periplasmic binding protein-like II"/>
    <property type="match status" value="1"/>
</dbReference>
<feature type="domain" description="HTH lysR-type" evidence="5">
    <location>
        <begin position="1"/>
        <end position="58"/>
    </location>
</feature>
<dbReference type="RefSeq" id="WP_354464790.1">
    <property type="nucleotide sequence ID" value="NZ_JBEWSZ010000011.1"/>
</dbReference>
<keyword evidence="7" id="KW-1185">Reference proteome</keyword>
<dbReference type="Pfam" id="PF03466">
    <property type="entry name" value="LysR_substrate"/>
    <property type="match status" value="1"/>
</dbReference>
<dbReference type="Pfam" id="PF00126">
    <property type="entry name" value="HTH_1"/>
    <property type="match status" value="1"/>
</dbReference>
<sequence>MNIHDLEAFIAVVETGSIVGASARLNLTQPGVTRRIQNLEDGLATALLDRQSKPLKPTASGRQAYEHGRRVLRSLEDLKAGVSPQGELNGEFRLGIMPYLSDAALALPLDRLRAAFPALTLRITSGWSPRLVEQVARSELDAVAVCLPDGVKPPDELVCDDLGLQSVLLVAAPGLGVPRPVDLATLSRFPWVMNENGCGFRAFIRHTLEAARLPFQVGVEAMSADLRMSLVARGHGIGLVTPAAFADSPWRDKVEIIDCTDFKPQVRAWMLHRPPAGRLSRPIALFRDALLEGLEKPVALVGDQLGR</sequence>
<comment type="caution">
    <text evidence="6">The sequence shown here is derived from an EMBL/GenBank/DDBJ whole genome shotgun (WGS) entry which is preliminary data.</text>
</comment>
<dbReference type="EMBL" id="JBEWSZ010000011">
    <property type="protein sequence ID" value="MET2832569.1"/>
    <property type="molecule type" value="Genomic_DNA"/>
</dbReference>
<dbReference type="InterPro" id="IPR005119">
    <property type="entry name" value="LysR_subst-bd"/>
</dbReference>
<dbReference type="PROSITE" id="PS50931">
    <property type="entry name" value="HTH_LYSR"/>
    <property type="match status" value="1"/>
</dbReference>
<protein>
    <submittedName>
        <fullName evidence="6">LysR family transcriptional regulator</fullName>
    </submittedName>
</protein>
<dbReference type="InterPro" id="IPR036390">
    <property type="entry name" value="WH_DNA-bd_sf"/>
</dbReference>
<dbReference type="PANTHER" id="PTHR30126:SF39">
    <property type="entry name" value="HTH-TYPE TRANSCRIPTIONAL REGULATOR CYSL"/>
    <property type="match status" value="1"/>
</dbReference>
<dbReference type="Gene3D" id="1.10.10.10">
    <property type="entry name" value="Winged helix-like DNA-binding domain superfamily/Winged helix DNA-binding domain"/>
    <property type="match status" value="1"/>
</dbReference>
<dbReference type="Gene3D" id="3.40.190.10">
    <property type="entry name" value="Periplasmic binding protein-like II"/>
    <property type="match status" value="2"/>
</dbReference>
<dbReference type="InterPro" id="IPR036388">
    <property type="entry name" value="WH-like_DNA-bd_sf"/>
</dbReference>
<keyword evidence="3" id="KW-0238">DNA-binding</keyword>
<evidence type="ECO:0000259" key="5">
    <source>
        <dbReference type="PROSITE" id="PS50931"/>
    </source>
</evidence>
<reference evidence="6 7" key="1">
    <citation type="submission" date="2024-06" db="EMBL/GenBank/DDBJ databases">
        <authorList>
            <person name="Kim D.-U."/>
        </authorList>
    </citation>
    <scope>NUCLEOTIDE SEQUENCE [LARGE SCALE GENOMIC DNA]</scope>
    <source>
        <strain evidence="6 7">KACC15460</strain>
    </source>
</reference>
<gene>
    <name evidence="6" type="ORF">ABVQ20_37170</name>
</gene>
<name>A0ABV2DR83_9HYPH</name>
<organism evidence="6 7">
    <name type="scientific">Mesorhizobium shangrilense</name>
    <dbReference type="NCBI Taxonomy" id="460060"/>
    <lineage>
        <taxon>Bacteria</taxon>
        <taxon>Pseudomonadati</taxon>
        <taxon>Pseudomonadota</taxon>
        <taxon>Alphaproteobacteria</taxon>
        <taxon>Hyphomicrobiales</taxon>
        <taxon>Phyllobacteriaceae</taxon>
        <taxon>Mesorhizobium</taxon>
    </lineage>
</organism>
<keyword evidence="4" id="KW-0804">Transcription</keyword>
<evidence type="ECO:0000313" key="7">
    <source>
        <dbReference type="Proteomes" id="UP001548832"/>
    </source>
</evidence>
<dbReference type="SUPFAM" id="SSF46785">
    <property type="entry name" value="Winged helix' DNA-binding domain"/>
    <property type="match status" value="1"/>
</dbReference>
<evidence type="ECO:0000256" key="1">
    <source>
        <dbReference type="ARBA" id="ARBA00009437"/>
    </source>
</evidence>
<comment type="similarity">
    <text evidence="1">Belongs to the LysR transcriptional regulatory family.</text>
</comment>
<evidence type="ECO:0000256" key="4">
    <source>
        <dbReference type="ARBA" id="ARBA00023163"/>
    </source>
</evidence>